<evidence type="ECO:0000256" key="6">
    <source>
        <dbReference type="ARBA" id="ARBA00022989"/>
    </source>
</evidence>
<reference evidence="10 11" key="1">
    <citation type="submission" date="2024-04" db="EMBL/GenBank/DDBJ databases">
        <title>genome sequences of Mucor flavus KT1a and Helicostylum pulchrum KT1b strains isolated from the surface of a dry-aged beef.</title>
        <authorList>
            <person name="Toyotome T."/>
            <person name="Hosono M."/>
            <person name="Torimaru M."/>
            <person name="Fukuda K."/>
            <person name="Mikami N."/>
        </authorList>
    </citation>
    <scope>NUCLEOTIDE SEQUENCE [LARGE SCALE GENOMIC DNA]</scope>
    <source>
        <strain evidence="10 11">KT1a</strain>
    </source>
</reference>
<feature type="transmembrane region" description="Helical" evidence="9">
    <location>
        <begin position="127"/>
        <end position="146"/>
    </location>
</feature>
<proteinExistence type="inferred from homology"/>
<dbReference type="Proteomes" id="UP001473302">
    <property type="component" value="Unassembled WGS sequence"/>
</dbReference>
<keyword evidence="4" id="KW-0337">GPI-anchor biosynthesis</keyword>
<organism evidence="10 11">
    <name type="scientific">Mucor flavus</name>
    <dbReference type="NCBI Taxonomy" id="439312"/>
    <lineage>
        <taxon>Eukaryota</taxon>
        <taxon>Fungi</taxon>
        <taxon>Fungi incertae sedis</taxon>
        <taxon>Mucoromycota</taxon>
        <taxon>Mucoromycotina</taxon>
        <taxon>Mucoromycetes</taxon>
        <taxon>Mucorales</taxon>
        <taxon>Mucorineae</taxon>
        <taxon>Mucoraceae</taxon>
        <taxon>Mucor</taxon>
    </lineage>
</organism>
<sequence length="323" mass="37430">MYTTTTTRSFHSPEYQHSSSNPPWQKLLWVKQNYPDNYVDGTFLDELQRNVNVRSYDYWTMVYESGVITQHISSVVIFIAIFINLRVHSLSGNHLIWTGSLLTGLGYIFWDLIVLKTRSNYEFKRQRVAKSAFFFFITLLGLSPILKTLTSQTSDDTIWALTVCCFLANVLFHDYTTQANSIKIPGSLSTNAAIFASVLLASRLDTNLDVFGLLSFAVEWFSLFPIFRRHLKTQNTKNMQKVLSAKIQIGVTIVMVLTCVVLFAHISKAVVFIYILGFCFLTFICPYWLIFIQKYKNEIHGPWDEARPRLQRPRRNLYRKRAN</sequence>
<evidence type="ECO:0000313" key="10">
    <source>
        <dbReference type="EMBL" id="GAA5810841.1"/>
    </source>
</evidence>
<dbReference type="InterPro" id="IPR009450">
    <property type="entry name" value="Plno_GlcNAc_GPI2"/>
</dbReference>
<dbReference type="PANTHER" id="PTHR12982:SF0">
    <property type="entry name" value="PHOSPHATIDYLINOSITOL N-ACETYLGLUCOSAMINYLTRANSFERASE SUBUNIT C"/>
    <property type="match status" value="1"/>
</dbReference>
<comment type="caution">
    <text evidence="10">The sequence shown here is derived from an EMBL/GenBank/DDBJ whole genome shotgun (WGS) entry which is preliminary data.</text>
</comment>
<dbReference type="PANTHER" id="PTHR12982">
    <property type="entry name" value="PHOSPHATIDYLINOSITOL GLYCAN, CLASS C"/>
    <property type="match status" value="1"/>
</dbReference>
<protein>
    <recommendedName>
        <fullName evidence="12">Phosphatidylinositol N-acetylglucosaminyltransferase</fullName>
    </recommendedName>
</protein>
<comment type="subcellular location">
    <subcellularLocation>
        <location evidence="1">Membrane</location>
        <topology evidence="1">Multi-pass membrane protein</topology>
    </subcellularLocation>
</comment>
<keyword evidence="5 9" id="KW-0812">Transmembrane</keyword>
<evidence type="ECO:0000256" key="7">
    <source>
        <dbReference type="ARBA" id="ARBA00023136"/>
    </source>
</evidence>
<evidence type="ECO:0000256" key="3">
    <source>
        <dbReference type="ARBA" id="ARBA00008321"/>
    </source>
</evidence>
<dbReference type="Pfam" id="PF06432">
    <property type="entry name" value="GPI2"/>
    <property type="match status" value="1"/>
</dbReference>
<feature type="transmembrane region" description="Helical" evidence="9">
    <location>
        <begin position="272"/>
        <end position="292"/>
    </location>
</feature>
<evidence type="ECO:0000256" key="9">
    <source>
        <dbReference type="SAM" id="Phobius"/>
    </source>
</evidence>
<keyword evidence="11" id="KW-1185">Reference proteome</keyword>
<evidence type="ECO:0000313" key="11">
    <source>
        <dbReference type="Proteomes" id="UP001473302"/>
    </source>
</evidence>
<dbReference type="PIRSF" id="PIRSF016104">
    <property type="entry name" value="GPI2"/>
    <property type="match status" value="1"/>
</dbReference>
<feature type="transmembrane region" description="Helical" evidence="9">
    <location>
        <begin position="62"/>
        <end position="83"/>
    </location>
</feature>
<evidence type="ECO:0000256" key="2">
    <source>
        <dbReference type="ARBA" id="ARBA00004687"/>
    </source>
</evidence>
<gene>
    <name evidence="10" type="ORF">MFLAVUS_004269</name>
</gene>
<keyword evidence="6 9" id="KW-1133">Transmembrane helix</keyword>
<evidence type="ECO:0000256" key="8">
    <source>
        <dbReference type="SAM" id="MobiDB-lite"/>
    </source>
</evidence>
<feature type="transmembrane region" description="Helical" evidence="9">
    <location>
        <begin position="247"/>
        <end position="266"/>
    </location>
</feature>
<feature type="transmembrane region" description="Helical" evidence="9">
    <location>
        <begin position="95"/>
        <end position="115"/>
    </location>
</feature>
<name>A0ABP9YVG2_9FUNG</name>
<accession>A0ABP9YVG2</accession>
<keyword evidence="7 9" id="KW-0472">Membrane</keyword>
<evidence type="ECO:0000256" key="5">
    <source>
        <dbReference type="ARBA" id="ARBA00022692"/>
    </source>
</evidence>
<evidence type="ECO:0008006" key="12">
    <source>
        <dbReference type="Google" id="ProtNLM"/>
    </source>
</evidence>
<feature type="region of interest" description="Disordered" evidence="8">
    <location>
        <begin position="1"/>
        <end position="21"/>
    </location>
</feature>
<comment type="pathway">
    <text evidence="2">Glycolipid biosynthesis; glycosylphosphatidylinositol-anchor biosynthesis.</text>
</comment>
<evidence type="ECO:0000256" key="1">
    <source>
        <dbReference type="ARBA" id="ARBA00004141"/>
    </source>
</evidence>
<dbReference type="EMBL" id="BAABUK010000008">
    <property type="protein sequence ID" value="GAA5810841.1"/>
    <property type="molecule type" value="Genomic_DNA"/>
</dbReference>
<comment type="similarity">
    <text evidence="3">Belongs to the PIGC family.</text>
</comment>
<feature type="transmembrane region" description="Helical" evidence="9">
    <location>
        <begin position="158"/>
        <end position="176"/>
    </location>
</feature>
<evidence type="ECO:0000256" key="4">
    <source>
        <dbReference type="ARBA" id="ARBA00022502"/>
    </source>
</evidence>